<name>A0AAP9H7E8_9GAMM</name>
<evidence type="ECO:0000313" key="3">
    <source>
        <dbReference type="Proteomes" id="UP000424872"/>
    </source>
</evidence>
<proteinExistence type="predicted"/>
<keyword evidence="4" id="KW-1185">Reference proteome</keyword>
<reference evidence="2" key="2">
    <citation type="journal article" date="2020" name="Environ. Microbiol.">
        <title>The extreme plant-growth-promoting properties of Pantoea phytobeneficialis MSR2 revealed by functional and genomic analysis.</title>
        <authorList>
            <person name="Nascimento F.X."/>
            <person name="Hernandez A.G."/>
            <person name="Glick B.R."/>
            <person name="Rossi M.J."/>
        </authorList>
    </citation>
    <scope>NUCLEOTIDE SEQUENCE</scope>
    <source>
        <strain evidence="2">MSR2</strain>
    </source>
</reference>
<accession>A0AAP9H7E8</accession>
<dbReference type="EMBL" id="JAUOOM010000020">
    <property type="protein sequence ID" value="MDO6408687.1"/>
    <property type="molecule type" value="Genomic_DNA"/>
</dbReference>
<dbReference type="AlphaFoldDB" id="A0AAP9H7E8"/>
<organism evidence="2 3">
    <name type="scientific">Pantoea phytobeneficialis</name>
    <dbReference type="NCBI Taxonomy" id="2052056"/>
    <lineage>
        <taxon>Bacteria</taxon>
        <taxon>Pseudomonadati</taxon>
        <taxon>Pseudomonadota</taxon>
        <taxon>Gammaproteobacteria</taxon>
        <taxon>Enterobacterales</taxon>
        <taxon>Erwiniaceae</taxon>
        <taxon>Pantoea</taxon>
    </lineage>
</organism>
<dbReference type="Pfam" id="PF10809">
    <property type="entry name" value="DUF2732"/>
    <property type="match status" value="1"/>
</dbReference>
<gene>
    <name evidence="2" type="ORF">CTZ24_17460</name>
    <name evidence="1" type="ORF">Q3404_19135</name>
</gene>
<evidence type="ECO:0000313" key="4">
    <source>
        <dbReference type="Proteomes" id="UP001171299"/>
    </source>
</evidence>
<evidence type="ECO:0000313" key="1">
    <source>
        <dbReference type="EMBL" id="MDO6408687.1"/>
    </source>
</evidence>
<dbReference type="Proteomes" id="UP001171299">
    <property type="component" value="Unassembled WGS sequence"/>
</dbReference>
<dbReference type="Proteomes" id="UP000424872">
    <property type="component" value="Chromosome"/>
</dbReference>
<dbReference type="InterPro" id="IPR020126">
    <property type="entry name" value="DUF2732"/>
</dbReference>
<evidence type="ECO:0000313" key="2">
    <source>
        <dbReference type="EMBL" id="QGR08115.1"/>
    </source>
</evidence>
<dbReference type="RefSeq" id="WP_208724205.1">
    <property type="nucleotide sequence ID" value="NZ_CP024636.1"/>
</dbReference>
<dbReference type="EMBL" id="CP024636">
    <property type="protein sequence ID" value="QGR08115.1"/>
    <property type="molecule type" value="Genomic_DNA"/>
</dbReference>
<dbReference type="KEGG" id="ppho:CTZ24_17460"/>
<protein>
    <submittedName>
        <fullName evidence="1">DUF2732 family protein</fullName>
    </submittedName>
</protein>
<sequence length="76" mass="8873">MLNKFTKSSKPASYIELDMMLNDARREERRGRADLMVSRLNILASKIRRDELTHVEAAELLYQEAEKLQAQIEEAH</sequence>
<reference evidence="1" key="3">
    <citation type="submission" date="2023-07" db="EMBL/GenBank/DDBJ databases">
        <title>The extreme plant-growth-promoting properties of Pantoea phytobeneficialis PF55 revealed by functional and genomic analysis.</title>
        <authorList>
            <person name="Nascimento F.X."/>
            <person name="Marcio R.J."/>
        </authorList>
    </citation>
    <scope>NUCLEOTIDE SEQUENCE</scope>
    <source>
        <strain evidence="1">PF55</strain>
    </source>
</reference>
<reference evidence="3" key="1">
    <citation type="submission" date="2017-11" db="EMBL/GenBank/DDBJ databases">
        <title>Genome sequence of Pantoea sp. MSR2.</title>
        <authorList>
            <person name="Nascimento F.X."/>
        </authorList>
    </citation>
    <scope>NUCLEOTIDE SEQUENCE [LARGE SCALE GENOMIC DNA]</scope>
    <source>
        <strain evidence="3">MSR2</strain>
    </source>
</reference>